<protein>
    <recommendedName>
        <fullName evidence="5">MFS transporter</fullName>
    </recommendedName>
</protein>
<feature type="transmembrane region" description="Helical" evidence="2">
    <location>
        <begin position="60"/>
        <end position="81"/>
    </location>
</feature>
<comment type="caution">
    <text evidence="3">The sequence shown here is derived from an EMBL/GenBank/DDBJ whole genome shotgun (WGS) entry which is preliminary data.</text>
</comment>
<feature type="transmembrane region" description="Helical" evidence="2">
    <location>
        <begin position="300"/>
        <end position="317"/>
    </location>
</feature>
<proteinExistence type="predicted"/>
<feature type="transmembrane region" description="Helical" evidence="2">
    <location>
        <begin position="322"/>
        <end position="341"/>
    </location>
</feature>
<dbReference type="EMBL" id="SGWQ01000002">
    <property type="protein sequence ID" value="RZS43313.1"/>
    <property type="molecule type" value="Genomic_DNA"/>
</dbReference>
<sequence length="464" mass="45892">MSSPGDELAVESIVDSRVSRQAVIAACFAAATVGALVNASSSALAVHRLAGMNRPGGSDIGLFGYLSGSAAVATVIGLVVLRLAAHRGWPWLLVAGTVLGMPATLTEIDPTMFTEDLPLELVYVTGGASPALVTIGLLGAATLLCRNGFPPIGGALAGAVAGVAWLGLTVFVHAFTGTGGSLDTLHTVLAAVSLAGATGAVVINRALPRATVGQPPTWLVVAAASVAAALPVVLDLVLRQSDQVVTIGVAGVALLVVAVSLAATAGSRAVVGTAAVALINVGLFTPFALAAGGMRGHLDLMWVFALVGLLLGCAAGLNRWRAWYGAGACALLSLILLAFTVGVSTPPSDGDPYLPYAVLLSLAVFAVTASVATTGAALGPRSVAAPVIGAFAVTAQVGTAYALNLTQIGQTGEATVFNGGEATLIAGALLLVACVLVMGVGSGTEPSTVDDDEEPAGLPVNSAN</sequence>
<accession>A0A4V2EU47</accession>
<evidence type="ECO:0008006" key="5">
    <source>
        <dbReference type="Google" id="ProtNLM"/>
    </source>
</evidence>
<keyword evidence="4" id="KW-1185">Reference proteome</keyword>
<dbReference type="RefSeq" id="WP_130343179.1">
    <property type="nucleotide sequence ID" value="NZ_SGWQ01000002.1"/>
</dbReference>
<feature type="transmembrane region" description="Helical" evidence="2">
    <location>
        <begin position="121"/>
        <end position="145"/>
    </location>
</feature>
<reference evidence="3 4" key="1">
    <citation type="submission" date="2019-02" db="EMBL/GenBank/DDBJ databases">
        <title>Genomic Encyclopedia of Type Strains, Phase IV (KMG-IV): sequencing the most valuable type-strain genomes for metagenomic binning, comparative biology and taxonomic classification.</title>
        <authorList>
            <person name="Goeker M."/>
        </authorList>
    </citation>
    <scope>NUCLEOTIDE SEQUENCE [LARGE SCALE GENOMIC DNA]</scope>
    <source>
        <strain evidence="3 4">DSM 101727</strain>
    </source>
</reference>
<feature type="transmembrane region" description="Helical" evidence="2">
    <location>
        <begin position="244"/>
        <end position="263"/>
    </location>
</feature>
<gene>
    <name evidence="3" type="ORF">EV193_102292</name>
</gene>
<feature type="transmembrane region" description="Helical" evidence="2">
    <location>
        <begin position="219"/>
        <end position="238"/>
    </location>
</feature>
<dbReference type="OrthoDB" id="10021079at2"/>
<keyword evidence="2" id="KW-0812">Transmembrane</keyword>
<dbReference type="Proteomes" id="UP000294257">
    <property type="component" value="Unassembled WGS sequence"/>
</dbReference>
<feature type="region of interest" description="Disordered" evidence="1">
    <location>
        <begin position="444"/>
        <end position="464"/>
    </location>
</feature>
<feature type="transmembrane region" description="Helical" evidence="2">
    <location>
        <begin position="187"/>
        <end position="207"/>
    </location>
</feature>
<keyword evidence="2" id="KW-1133">Transmembrane helix</keyword>
<feature type="transmembrane region" description="Helical" evidence="2">
    <location>
        <begin position="423"/>
        <end position="441"/>
    </location>
</feature>
<evidence type="ECO:0000256" key="2">
    <source>
        <dbReference type="SAM" id="Phobius"/>
    </source>
</evidence>
<feature type="transmembrane region" description="Helical" evidence="2">
    <location>
        <begin position="353"/>
        <end position="371"/>
    </location>
</feature>
<keyword evidence="2" id="KW-0472">Membrane</keyword>
<feature type="transmembrane region" description="Helical" evidence="2">
    <location>
        <begin position="88"/>
        <end position="105"/>
    </location>
</feature>
<feature type="transmembrane region" description="Helical" evidence="2">
    <location>
        <begin position="270"/>
        <end position="294"/>
    </location>
</feature>
<evidence type="ECO:0000256" key="1">
    <source>
        <dbReference type="SAM" id="MobiDB-lite"/>
    </source>
</evidence>
<organism evidence="3 4">
    <name type="scientific">Herbihabitans rhizosphaerae</name>
    <dbReference type="NCBI Taxonomy" id="1872711"/>
    <lineage>
        <taxon>Bacteria</taxon>
        <taxon>Bacillati</taxon>
        <taxon>Actinomycetota</taxon>
        <taxon>Actinomycetes</taxon>
        <taxon>Pseudonocardiales</taxon>
        <taxon>Pseudonocardiaceae</taxon>
        <taxon>Herbihabitans</taxon>
    </lineage>
</organism>
<dbReference type="AlphaFoldDB" id="A0A4V2EU47"/>
<name>A0A4V2EU47_9PSEU</name>
<feature type="transmembrane region" description="Helical" evidence="2">
    <location>
        <begin position="383"/>
        <end position="403"/>
    </location>
</feature>
<feature type="transmembrane region" description="Helical" evidence="2">
    <location>
        <begin position="152"/>
        <end position="175"/>
    </location>
</feature>
<evidence type="ECO:0000313" key="4">
    <source>
        <dbReference type="Proteomes" id="UP000294257"/>
    </source>
</evidence>
<evidence type="ECO:0000313" key="3">
    <source>
        <dbReference type="EMBL" id="RZS43313.1"/>
    </source>
</evidence>
<feature type="transmembrane region" description="Helical" evidence="2">
    <location>
        <begin position="22"/>
        <end position="40"/>
    </location>
</feature>